<keyword evidence="5 10" id="KW-0853">WD repeat</keyword>
<dbReference type="GO" id="GO:0005764">
    <property type="term" value="C:lysosome"/>
    <property type="evidence" value="ECO:0007669"/>
    <property type="project" value="UniProtKB-SubCell"/>
</dbReference>
<evidence type="ECO:0000256" key="2">
    <source>
        <dbReference type="ARBA" id="ARBA00004371"/>
    </source>
</evidence>
<comment type="caution">
    <text evidence="11">The sequence shown here is derived from an EMBL/GenBank/DDBJ whole genome shotgun (WGS) entry which is preliminary data.</text>
</comment>
<dbReference type="STRING" id="6265.A0A0B2UM80"/>
<evidence type="ECO:0000256" key="1">
    <source>
        <dbReference type="ARBA" id="ARBA00004259"/>
    </source>
</evidence>
<dbReference type="OMA" id="NAPTRRW"/>
<evidence type="ECO:0000313" key="12">
    <source>
        <dbReference type="Proteomes" id="UP000031036"/>
    </source>
</evidence>
<dbReference type="InterPro" id="IPR001680">
    <property type="entry name" value="WD40_rpt"/>
</dbReference>
<name>A0A0B2UM80_TOXCA</name>
<keyword evidence="12" id="KW-1185">Reference proteome</keyword>
<dbReference type="GO" id="GO:1904263">
    <property type="term" value="P:positive regulation of TORC1 signaling"/>
    <property type="evidence" value="ECO:0007669"/>
    <property type="project" value="TreeGrafter"/>
</dbReference>
<dbReference type="PANTHER" id="PTHR11024:SF3">
    <property type="entry name" value="NUCLEOPORIN SEH1"/>
    <property type="match status" value="1"/>
</dbReference>
<feature type="repeat" description="WD" evidence="10">
    <location>
        <begin position="333"/>
        <end position="355"/>
    </location>
</feature>
<dbReference type="PANTHER" id="PTHR11024">
    <property type="entry name" value="NUCLEAR PORE COMPLEX PROTEIN SEC13 / SEH1 FAMILY MEMBER"/>
    <property type="match status" value="1"/>
</dbReference>
<dbReference type="GO" id="GO:0035859">
    <property type="term" value="C:Seh1-associated complex"/>
    <property type="evidence" value="ECO:0007669"/>
    <property type="project" value="TreeGrafter"/>
</dbReference>
<dbReference type="EMBL" id="JPKZ01003299">
    <property type="protein sequence ID" value="KHN72121.1"/>
    <property type="molecule type" value="Genomic_DNA"/>
</dbReference>
<dbReference type="PROSITE" id="PS00678">
    <property type="entry name" value="WD_REPEATS_1"/>
    <property type="match status" value="1"/>
</dbReference>
<dbReference type="InterPro" id="IPR019775">
    <property type="entry name" value="WD40_repeat_CS"/>
</dbReference>
<dbReference type="PROSITE" id="PS50294">
    <property type="entry name" value="WD_REPEATS_REGION"/>
    <property type="match status" value="1"/>
</dbReference>
<sequence length="398" mass="45222">MGILYEVFYIKFYLYSNRPCASMAALPGQFSTSLIFNDHHRDLIHCVAFDFHGRRIATSSSDMVVCVWNLSPNGTWQKSASWKSHGGPVWKVIWAHPEFGQILATCSFDRSVIIWEETIRAEDENLARNGVHSGKSKGHTHWKRCCQLVDSRHNVTDIKFSPRYLGLMLATVSSQGMLRIYEAPDIINLSMWNLNTDITVFKYRCSALTWSSNRLNKPLIAISSDDTEDNMKYVAIYEYHDSLRKWQLLNSSAIKVEEPVHDVAFAPSAGRCYHLLAVAAKDVSIFKLVEINKKIDVHGEIIDSGQPTVYEIQLVEVLENPSPSYVDVSMWRLSWNITGTILTAGSSDGNVRVWKANFLKKWPLVATIKSTEDCKMHPDDPKKTTSISALPRQSHVYY</sequence>
<accession>A0A0B2UM80</accession>
<keyword evidence="7" id="KW-0653">Protein transport</keyword>
<comment type="similarity">
    <text evidence="3">Belongs to the WD repeat SEC13 family.</text>
</comment>
<organism evidence="11 12">
    <name type="scientific">Toxocara canis</name>
    <name type="common">Canine roundworm</name>
    <dbReference type="NCBI Taxonomy" id="6265"/>
    <lineage>
        <taxon>Eukaryota</taxon>
        <taxon>Metazoa</taxon>
        <taxon>Ecdysozoa</taxon>
        <taxon>Nematoda</taxon>
        <taxon>Chromadorea</taxon>
        <taxon>Rhabditida</taxon>
        <taxon>Spirurina</taxon>
        <taxon>Ascaridomorpha</taxon>
        <taxon>Ascaridoidea</taxon>
        <taxon>Toxocaridae</taxon>
        <taxon>Toxocara</taxon>
    </lineage>
</organism>
<evidence type="ECO:0000256" key="9">
    <source>
        <dbReference type="ARBA" id="ARBA00023242"/>
    </source>
</evidence>
<evidence type="ECO:0000256" key="10">
    <source>
        <dbReference type="PROSITE-ProRule" id="PRU00221"/>
    </source>
</evidence>
<dbReference type="Gene3D" id="2.130.10.10">
    <property type="entry name" value="YVTN repeat-like/Quinoprotein amine dehydrogenase"/>
    <property type="match status" value="1"/>
</dbReference>
<comment type="subcellular location">
    <subcellularLocation>
        <location evidence="2">Lysosome</location>
    </subcellularLocation>
    <subcellularLocation>
        <location evidence="1">Nucleus envelope</location>
    </subcellularLocation>
</comment>
<evidence type="ECO:0000256" key="7">
    <source>
        <dbReference type="ARBA" id="ARBA00022927"/>
    </source>
</evidence>
<dbReference type="SMART" id="SM00320">
    <property type="entry name" value="WD40"/>
    <property type="match status" value="4"/>
</dbReference>
<gene>
    <name evidence="11" type="primary">seh1l-a</name>
    <name evidence="11" type="ORF">Tcan_16369</name>
</gene>
<dbReference type="Pfam" id="PF00400">
    <property type="entry name" value="WD40"/>
    <property type="match status" value="3"/>
</dbReference>
<dbReference type="InterPro" id="IPR036322">
    <property type="entry name" value="WD40_repeat_dom_sf"/>
</dbReference>
<dbReference type="PROSITE" id="PS50082">
    <property type="entry name" value="WD_REPEATS_2"/>
    <property type="match status" value="2"/>
</dbReference>
<feature type="repeat" description="WD" evidence="10">
    <location>
        <begin position="37"/>
        <end position="71"/>
    </location>
</feature>
<evidence type="ECO:0000256" key="8">
    <source>
        <dbReference type="ARBA" id="ARBA00023228"/>
    </source>
</evidence>
<evidence type="ECO:0000256" key="6">
    <source>
        <dbReference type="ARBA" id="ARBA00022737"/>
    </source>
</evidence>
<dbReference type="GO" id="GO:0015031">
    <property type="term" value="P:protein transport"/>
    <property type="evidence" value="ECO:0007669"/>
    <property type="project" value="UniProtKB-KW"/>
</dbReference>
<dbReference type="OrthoDB" id="8300170at2759"/>
<evidence type="ECO:0000256" key="5">
    <source>
        <dbReference type="ARBA" id="ARBA00022574"/>
    </source>
</evidence>
<keyword evidence="4" id="KW-0813">Transport</keyword>
<keyword evidence="8" id="KW-0458">Lysosome</keyword>
<dbReference type="AlphaFoldDB" id="A0A0B2UM80"/>
<proteinExistence type="inferred from homology"/>
<dbReference type="SUPFAM" id="SSF50978">
    <property type="entry name" value="WD40 repeat-like"/>
    <property type="match status" value="1"/>
</dbReference>
<evidence type="ECO:0000256" key="3">
    <source>
        <dbReference type="ARBA" id="ARBA00010102"/>
    </source>
</evidence>
<keyword evidence="9" id="KW-0539">Nucleus</keyword>
<dbReference type="InterPro" id="IPR037363">
    <property type="entry name" value="Sec13/Seh1_fam"/>
</dbReference>
<dbReference type="InterPro" id="IPR015943">
    <property type="entry name" value="WD40/YVTN_repeat-like_dom_sf"/>
</dbReference>
<reference evidence="11 12" key="1">
    <citation type="submission" date="2014-11" db="EMBL/GenBank/DDBJ databases">
        <title>Genetic blueprint of the zoonotic pathogen Toxocara canis.</title>
        <authorList>
            <person name="Zhu X.-Q."/>
            <person name="Korhonen P.K."/>
            <person name="Cai H."/>
            <person name="Young N.D."/>
            <person name="Nejsum P."/>
            <person name="von Samson-Himmelstjerna G."/>
            <person name="Boag P.R."/>
            <person name="Tan P."/>
            <person name="Li Q."/>
            <person name="Min J."/>
            <person name="Yang Y."/>
            <person name="Wang X."/>
            <person name="Fang X."/>
            <person name="Hall R.S."/>
            <person name="Hofmann A."/>
            <person name="Sternberg P.W."/>
            <person name="Jex A.R."/>
            <person name="Gasser R.B."/>
        </authorList>
    </citation>
    <scope>NUCLEOTIDE SEQUENCE [LARGE SCALE GENOMIC DNA]</scope>
    <source>
        <strain evidence="11">PN_DK_2014</strain>
    </source>
</reference>
<dbReference type="GO" id="GO:0005198">
    <property type="term" value="F:structural molecule activity"/>
    <property type="evidence" value="ECO:0007669"/>
    <property type="project" value="InterPro"/>
</dbReference>
<dbReference type="Proteomes" id="UP000031036">
    <property type="component" value="Unassembled WGS sequence"/>
</dbReference>
<evidence type="ECO:0000313" key="11">
    <source>
        <dbReference type="EMBL" id="KHN72121.1"/>
    </source>
</evidence>
<protein>
    <submittedName>
        <fullName evidence="11">Nucleoporin seh1-A</fullName>
    </submittedName>
</protein>
<dbReference type="GO" id="GO:0034198">
    <property type="term" value="P:cellular response to amino acid starvation"/>
    <property type="evidence" value="ECO:0007669"/>
    <property type="project" value="TreeGrafter"/>
</dbReference>
<evidence type="ECO:0000256" key="4">
    <source>
        <dbReference type="ARBA" id="ARBA00022448"/>
    </source>
</evidence>
<dbReference type="GO" id="GO:0031080">
    <property type="term" value="C:nuclear pore outer ring"/>
    <property type="evidence" value="ECO:0007669"/>
    <property type="project" value="TreeGrafter"/>
</dbReference>
<keyword evidence="6" id="KW-0677">Repeat</keyword>